<evidence type="ECO:0000259" key="6">
    <source>
        <dbReference type="Pfam" id="PF13649"/>
    </source>
</evidence>
<comment type="pathway">
    <text evidence="1">Lipid metabolism.</text>
</comment>
<gene>
    <name evidence="7" type="ORF">ACFQDH_04545</name>
</gene>
<name>A0ABW2AD28_9MICO</name>
<reference evidence="8" key="1">
    <citation type="journal article" date="2019" name="Int. J. Syst. Evol. Microbiol.">
        <title>The Global Catalogue of Microorganisms (GCM) 10K type strain sequencing project: providing services to taxonomists for standard genome sequencing and annotation.</title>
        <authorList>
            <consortium name="The Broad Institute Genomics Platform"/>
            <consortium name="The Broad Institute Genome Sequencing Center for Infectious Disease"/>
            <person name="Wu L."/>
            <person name="Ma J."/>
        </authorList>
    </citation>
    <scope>NUCLEOTIDE SEQUENCE [LARGE SCALE GENOMIC DNA]</scope>
    <source>
        <strain evidence="8">CCUG 58127</strain>
    </source>
</reference>
<keyword evidence="3 7" id="KW-0808">Transferase</keyword>
<sequence>MTYTETDLIGTIEERTAEHIGALSRAQLDDIDQFHAGGTAAVDRLLPSLRLGPGMTALDVGSGLGGPARQVARSTGCSVLGVDITPSYVETAAALTRAVGPADRVEFHCTDVSGLDRSDFEAAYTIHVQMNVADKGAFFAAIAARLKPGARLAVFEVCRAGRGDPDLPLPWSIDGTDSFLATPDELRGCIEASGFETVEWADETGWALEWFHQVGARMTQGGPATLPTLLTGGVTRVLNFAGGMNTGILTVHRGSFTRR</sequence>
<dbReference type="SUPFAM" id="SSF53335">
    <property type="entry name" value="S-adenosyl-L-methionine-dependent methyltransferases"/>
    <property type="match status" value="1"/>
</dbReference>
<accession>A0ABW2AD28</accession>
<organism evidence="7 8">
    <name type="scientific">Flexivirga alba</name>
    <dbReference type="NCBI Taxonomy" id="702742"/>
    <lineage>
        <taxon>Bacteria</taxon>
        <taxon>Bacillati</taxon>
        <taxon>Actinomycetota</taxon>
        <taxon>Actinomycetes</taxon>
        <taxon>Micrococcales</taxon>
        <taxon>Dermacoccaceae</taxon>
        <taxon>Flexivirga</taxon>
    </lineage>
</organism>
<dbReference type="PANTHER" id="PTHR44307:SF2">
    <property type="entry name" value="PHOSPHOETHANOLAMINE METHYLTRANSFERASE ISOFORM X1"/>
    <property type="match status" value="1"/>
</dbReference>
<evidence type="ECO:0000256" key="3">
    <source>
        <dbReference type="ARBA" id="ARBA00022679"/>
    </source>
</evidence>
<evidence type="ECO:0000256" key="1">
    <source>
        <dbReference type="ARBA" id="ARBA00005189"/>
    </source>
</evidence>
<evidence type="ECO:0000256" key="2">
    <source>
        <dbReference type="ARBA" id="ARBA00022603"/>
    </source>
</evidence>
<comment type="caution">
    <text evidence="7">The sequence shown here is derived from an EMBL/GenBank/DDBJ whole genome shotgun (WGS) entry which is preliminary data.</text>
</comment>
<dbReference type="InterPro" id="IPR041698">
    <property type="entry name" value="Methyltransf_25"/>
</dbReference>
<keyword evidence="8" id="KW-1185">Reference proteome</keyword>
<dbReference type="Proteomes" id="UP001596298">
    <property type="component" value="Unassembled WGS sequence"/>
</dbReference>
<evidence type="ECO:0000313" key="7">
    <source>
        <dbReference type="EMBL" id="MFC6704554.1"/>
    </source>
</evidence>
<dbReference type="InterPro" id="IPR029063">
    <property type="entry name" value="SAM-dependent_MTases_sf"/>
</dbReference>
<evidence type="ECO:0000256" key="4">
    <source>
        <dbReference type="ARBA" id="ARBA00025707"/>
    </source>
</evidence>
<feature type="domain" description="Methyltransferase" evidence="6">
    <location>
        <begin position="58"/>
        <end position="149"/>
    </location>
</feature>
<proteinExistence type="predicted"/>
<dbReference type="EC" id="2.1.1.-" evidence="7"/>
<evidence type="ECO:0000313" key="8">
    <source>
        <dbReference type="Proteomes" id="UP001596298"/>
    </source>
</evidence>
<dbReference type="RefSeq" id="WP_382398891.1">
    <property type="nucleotide sequence ID" value="NZ_JBHSWH010000001.1"/>
</dbReference>
<evidence type="ECO:0000256" key="5">
    <source>
        <dbReference type="ARBA" id="ARBA00047622"/>
    </source>
</evidence>
<dbReference type="CDD" id="cd02440">
    <property type="entry name" value="AdoMet_MTases"/>
    <property type="match status" value="1"/>
</dbReference>
<dbReference type="EMBL" id="JBHSWH010000001">
    <property type="protein sequence ID" value="MFC6704554.1"/>
    <property type="molecule type" value="Genomic_DNA"/>
</dbReference>
<protein>
    <submittedName>
        <fullName evidence="7">SAM-dependent methyltransferase</fullName>
        <ecNumber evidence="7">2.1.1.-</ecNumber>
    </submittedName>
</protein>
<dbReference type="Pfam" id="PF13649">
    <property type="entry name" value="Methyltransf_25"/>
    <property type="match status" value="1"/>
</dbReference>
<dbReference type="PANTHER" id="PTHR44307">
    <property type="entry name" value="PHOSPHOETHANOLAMINE METHYLTRANSFERASE"/>
    <property type="match status" value="1"/>
</dbReference>
<dbReference type="GO" id="GO:0008168">
    <property type="term" value="F:methyltransferase activity"/>
    <property type="evidence" value="ECO:0007669"/>
    <property type="project" value="UniProtKB-KW"/>
</dbReference>
<dbReference type="GO" id="GO:0032259">
    <property type="term" value="P:methylation"/>
    <property type="evidence" value="ECO:0007669"/>
    <property type="project" value="UniProtKB-KW"/>
</dbReference>
<keyword evidence="2 7" id="KW-0489">Methyltransferase</keyword>
<comment type="catalytic activity">
    <reaction evidence="5">
        <text>phosphoethanolamine + S-adenosyl-L-methionine = N-methylethanolamine phosphate + S-adenosyl-L-homocysteine + H(+)</text>
        <dbReference type="Rhea" id="RHEA:20365"/>
        <dbReference type="ChEBI" id="CHEBI:15378"/>
        <dbReference type="ChEBI" id="CHEBI:57781"/>
        <dbReference type="ChEBI" id="CHEBI:57856"/>
        <dbReference type="ChEBI" id="CHEBI:58190"/>
        <dbReference type="ChEBI" id="CHEBI:59789"/>
        <dbReference type="EC" id="2.1.1.103"/>
    </reaction>
    <physiologicalReaction direction="left-to-right" evidence="5">
        <dbReference type="Rhea" id="RHEA:20366"/>
    </physiologicalReaction>
</comment>
<comment type="pathway">
    <text evidence="4">Phospholipid metabolism.</text>
</comment>
<dbReference type="Gene3D" id="3.40.50.150">
    <property type="entry name" value="Vaccinia Virus protein VP39"/>
    <property type="match status" value="1"/>
</dbReference>